<name>A0A5N6MXW3_9ASTR</name>
<evidence type="ECO:0000313" key="2">
    <source>
        <dbReference type="Proteomes" id="UP000326396"/>
    </source>
</evidence>
<comment type="caution">
    <text evidence="1">The sequence shown here is derived from an EMBL/GenBank/DDBJ whole genome shotgun (WGS) entry which is preliminary data.</text>
</comment>
<gene>
    <name evidence="1" type="ORF">E3N88_27481</name>
</gene>
<accession>A0A5N6MXW3</accession>
<dbReference type="EMBL" id="SZYD01000014">
    <property type="protein sequence ID" value="KAD4178890.1"/>
    <property type="molecule type" value="Genomic_DNA"/>
</dbReference>
<organism evidence="1 2">
    <name type="scientific">Mikania micrantha</name>
    <name type="common">bitter vine</name>
    <dbReference type="NCBI Taxonomy" id="192012"/>
    <lineage>
        <taxon>Eukaryota</taxon>
        <taxon>Viridiplantae</taxon>
        <taxon>Streptophyta</taxon>
        <taxon>Embryophyta</taxon>
        <taxon>Tracheophyta</taxon>
        <taxon>Spermatophyta</taxon>
        <taxon>Magnoliopsida</taxon>
        <taxon>eudicotyledons</taxon>
        <taxon>Gunneridae</taxon>
        <taxon>Pentapetalae</taxon>
        <taxon>asterids</taxon>
        <taxon>campanulids</taxon>
        <taxon>Asterales</taxon>
        <taxon>Asteraceae</taxon>
        <taxon>Asteroideae</taxon>
        <taxon>Heliantheae alliance</taxon>
        <taxon>Eupatorieae</taxon>
        <taxon>Mikania</taxon>
    </lineage>
</organism>
<proteinExistence type="predicted"/>
<reference evidence="1 2" key="1">
    <citation type="submission" date="2019-05" db="EMBL/GenBank/DDBJ databases">
        <title>Mikania micrantha, genome provides insights into the molecular mechanism of rapid growth.</title>
        <authorList>
            <person name="Liu B."/>
        </authorList>
    </citation>
    <scope>NUCLEOTIDE SEQUENCE [LARGE SCALE GENOMIC DNA]</scope>
    <source>
        <strain evidence="1">NLD-2019</strain>
        <tissue evidence="1">Leaf</tissue>
    </source>
</reference>
<dbReference type="AlphaFoldDB" id="A0A5N6MXW3"/>
<sequence>METWKTFCENHHVASRDTFKLTMSRYATNWSTSQVNVPSRYATANEDSVAIVELRGKIGTRQSSLQPAKSFSVFSL</sequence>
<protein>
    <submittedName>
        <fullName evidence="1">Uncharacterized protein</fullName>
    </submittedName>
</protein>
<evidence type="ECO:0000313" key="1">
    <source>
        <dbReference type="EMBL" id="KAD4178890.1"/>
    </source>
</evidence>
<keyword evidence="2" id="KW-1185">Reference proteome</keyword>
<dbReference type="Proteomes" id="UP000326396">
    <property type="component" value="Linkage Group LG4"/>
</dbReference>